<evidence type="ECO:0000256" key="2">
    <source>
        <dbReference type="SAM" id="Phobius"/>
    </source>
</evidence>
<protein>
    <submittedName>
        <fullName evidence="3">Uncharacterized protein</fullName>
    </submittedName>
</protein>
<proteinExistence type="predicted"/>
<name>A0A892IG76_9BURK</name>
<dbReference type="GeneID" id="93129720"/>
<gene>
    <name evidence="3" type="ORF">I6K02_25180</name>
</gene>
<feature type="region of interest" description="Disordered" evidence="1">
    <location>
        <begin position="109"/>
        <end position="129"/>
    </location>
</feature>
<dbReference type="RefSeq" id="WP_035974309.1">
    <property type="nucleotide sequence ID" value="NZ_CABVPR010000031.1"/>
</dbReference>
<dbReference type="Proteomes" id="UP000625568">
    <property type="component" value="Chromosome 2"/>
</dbReference>
<keyword evidence="4" id="KW-1185">Reference proteome</keyword>
<reference evidence="3 4" key="1">
    <citation type="submission" date="2021-02" db="EMBL/GenBank/DDBJ databases">
        <title>FDA dAtabase for Regulatory Grade micrObial Sequences (FDA-ARGOS): Supporting development and validation of Infectious Disease Dx tests.</title>
        <authorList>
            <person name="Minogue T."/>
            <person name="Wolcott M."/>
            <person name="Wasieloski L."/>
            <person name="Aguilar W."/>
            <person name="Moore D."/>
            <person name="Jaissle J."/>
            <person name="Tallon L."/>
            <person name="Sadzewicz L."/>
            <person name="Zhao X."/>
            <person name="Boylan J."/>
            <person name="Ott S."/>
            <person name="Bowen H."/>
            <person name="Vavikolanu K."/>
            <person name="Mehta A."/>
            <person name="Aluvathingal J."/>
            <person name="Nadendla S."/>
            <person name="Yan Y."/>
            <person name="Sichtig H."/>
        </authorList>
    </citation>
    <scope>NUCLEOTIDE SEQUENCE [LARGE SCALE GENOMIC DNA]</scope>
    <source>
        <strain evidence="3 4">FDAARGOS_1272</strain>
    </source>
</reference>
<keyword evidence="2" id="KW-1133">Transmembrane helix</keyword>
<dbReference type="EMBL" id="CP069483">
    <property type="protein sequence ID" value="QRO79819.1"/>
    <property type="molecule type" value="Genomic_DNA"/>
</dbReference>
<dbReference type="AlphaFoldDB" id="A0A892IG76"/>
<organism evidence="3 4">
    <name type="scientific">Burkholderia dolosa</name>
    <dbReference type="NCBI Taxonomy" id="152500"/>
    <lineage>
        <taxon>Bacteria</taxon>
        <taxon>Pseudomonadati</taxon>
        <taxon>Pseudomonadota</taxon>
        <taxon>Betaproteobacteria</taxon>
        <taxon>Burkholderiales</taxon>
        <taxon>Burkholderiaceae</taxon>
        <taxon>Burkholderia</taxon>
        <taxon>Burkholderia cepacia complex</taxon>
    </lineage>
</organism>
<evidence type="ECO:0000256" key="1">
    <source>
        <dbReference type="SAM" id="MobiDB-lite"/>
    </source>
</evidence>
<feature type="transmembrane region" description="Helical" evidence="2">
    <location>
        <begin position="88"/>
        <end position="106"/>
    </location>
</feature>
<keyword evidence="2" id="KW-0812">Transmembrane</keyword>
<accession>A0A892IG76</accession>
<keyword evidence="2" id="KW-0472">Membrane</keyword>
<sequence>MKRHFDRFAVNALACVLVGSWIAGAVVDWSGTAGWLRFLPPLPKLVLTGCFACAMLAAAPLLRRAIAPRTRRLLFDSDKLAAARRGRFAGLVAGIVLGFAMAGGFSHSPVSDDGSVHSSASATSIGATG</sequence>
<evidence type="ECO:0000313" key="3">
    <source>
        <dbReference type="EMBL" id="QRO79819.1"/>
    </source>
</evidence>
<feature type="compositionally biased region" description="Low complexity" evidence="1">
    <location>
        <begin position="118"/>
        <end position="129"/>
    </location>
</feature>
<evidence type="ECO:0000313" key="4">
    <source>
        <dbReference type="Proteomes" id="UP000625568"/>
    </source>
</evidence>
<feature type="transmembrane region" description="Helical" evidence="2">
    <location>
        <begin position="41"/>
        <end position="62"/>
    </location>
</feature>